<dbReference type="Gene3D" id="3.40.190.10">
    <property type="entry name" value="Periplasmic binding protein-like II"/>
    <property type="match status" value="2"/>
</dbReference>
<feature type="signal peptide" evidence="5">
    <location>
        <begin position="1"/>
        <end position="34"/>
    </location>
</feature>
<comment type="caution">
    <text evidence="6">The sequence shown here is derived from an EMBL/GenBank/DDBJ whole genome shotgun (WGS) entry which is preliminary data.</text>
</comment>
<comment type="subcellular location">
    <subcellularLocation>
        <location evidence="1">Periplasm</location>
    </subcellularLocation>
</comment>
<dbReference type="SUPFAM" id="SSF53850">
    <property type="entry name" value="Periplasmic binding protein-like II"/>
    <property type="match status" value="1"/>
</dbReference>
<reference evidence="6 7" key="1">
    <citation type="submission" date="2019-04" db="EMBL/GenBank/DDBJ databases">
        <title>Herbidospora sp. NEAU-GS14.nov., a novel actinomycete isolated from soil.</title>
        <authorList>
            <person name="Han L."/>
        </authorList>
    </citation>
    <scope>NUCLEOTIDE SEQUENCE [LARGE SCALE GENOMIC DNA]</scope>
    <source>
        <strain evidence="6 7">NEAU-GS14</strain>
    </source>
</reference>
<evidence type="ECO:0000313" key="7">
    <source>
        <dbReference type="Proteomes" id="UP000308705"/>
    </source>
</evidence>
<gene>
    <name evidence="6" type="ORF">FDA94_34980</name>
</gene>
<evidence type="ECO:0000256" key="2">
    <source>
        <dbReference type="ARBA" id="ARBA00022448"/>
    </source>
</evidence>
<dbReference type="GO" id="GO:0042597">
    <property type="term" value="C:periplasmic space"/>
    <property type="evidence" value="ECO:0007669"/>
    <property type="project" value="UniProtKB-SubCell"/>
</dbReference>
<organism evidence="6 7">
    <name type="scientific">Herbidospora galbida</name>
    <dbReference type="NCBI Taxonomy" id="2575442"/>
    <lineage>
        <taxon>Bacteria</taxon>
        <taxon>Bacillati</taxon>
        <taxon>Actinomycetota</taxon>
        <taxon>Actinomycetes</taxon>
        <taxon>Streptosporangiales</taxon>
        <taxon>Streptosporangiaceae</taxon>
        <taxon>Herbidospora</taxon>
    </lineage>
</organism>
<keyword evidence="4" id="KW-0574">Periplasm</keyword>
<evidence type="ECO:0000256" key="5">
    <source>
        <dbReference type="SAM" id="SignalP"/>
    </source>
</evidence>
<keyword evidence="3 5" id="KW-0732">Signal</keyword>
<evidence type="ECO:0000256" key="3">
    <source>
        <dbReference type="ARBA" id="ARBA00022729"/>
    </source>
</evidence>
<dbReference type="GO" id="GO:0019808">
    <property type="term" value="F:polyamine binding"/>
    <property type="evidence" value="ECO:0007669"/>
    <property type="project" value="InterPro"/>
</dbReference>
<dbReference type="Pfam" id="PF13416">
    <property type="entry name" value="SBP_bac_8"/>
    <property type="match status" value="1"/>
</dbReference>
<dbReference type="InterPro" id="IPR006059">
    <property type="entry name" value="SBP"/>
</dbReference>
<dbReference type="CDD" id="cd13590">
    <property type="entry name" value="PBP2_PotD_PotF_like"/>
    <property type="match status" value="1"/>
</dbReference>
<dbReference type="RefSeq" id="WP_137251335.1">
    <property type="nucleotide sequence ID" value="NZ_SZQA01000053.1"/>
</dbReference>
<dbReference type="OrthoDB" id="9813777at2"/>
<dbReference type="PANTHER" id="PTHR30222">
    <property type="entry name" value="SPERMIDINE/PUTRESCINE-BINDING PERIPLASMIC PROTEIN"/>
    <property type="match status" value="1"/>
</dbReference>
<proteinExistence type="predicted"/>
<name>A0A4V5UXH3_9ACTN</name>
<dbReference type="InterPro" id="IPR001188">
    <property type="entry name" value="Sperm_putr-bd"/>
</dbReference>
<feature type="chain" id="PRO_5039017273" evidence="5">
    <location>
        <begin position="35"/>
        <end position="377"/>
    </location>
</feature>
<dbReference type="GO" id="GO:0015846">
    <property type="term" value="P:polyamine transport"/>
    <property type="evidence" value="ECO:0007669"/>
    <property type="project" value="InterPro"/>
</dbReference>
<keyword evidence="2" id="KW-0813">Transport</keyword>
<dbReference type="PRINTS" id="PR00909">
    <property type="entry name" value="SPERMDNBNDNG"/>
</dbReference>
<evidence type="ECO:0000256" key="1">
    <source>
        <dbReference type="ARBA" id="ARBA00004418"/>
    </source>
</evidence>
<evidence type="ECO:0000256" key="4">
    <source>
        <dbReference type="ARBA" id="ARBA00022764"/>
    </source>
</evidence>
<dbReference type="PROSITE" id="PS51257">
    <property type="entry name" value="PROKAR_LIPOPROTEIN"/>
    <property type="match status" value="1"/>
</dbReference>
<dbReference type="AlphaFoldDB" id="A0A4V5UXH3"/>
<accession>A0A4V5UXH3</accession>
<dbReference type="Proteomes" id="UP000308705">
    <property type="component" value="Unassembled WGS sequence"/>
</dbReference>
<dbReference type="EMBL" id="SZQA01000053">
    <property type="protein sequence ID" value="TKK80843.1"/>
    <property type="molecule type" value="Genomic_DNA"/>
</dbReference>
<protein>
    <submittedName>
        <fullName evidence="6">Spermidine/putrescine ABC transporter substrate-binding protein</fullName>
    </submittedName>
</protein>
<dbReference type="PANTHER" id="PTHR30222:SF17">
    <property type="entry name" value="SPERMIDINE_PUTRESCINE-BINDING PERIPLASMIC PROTEIN"/>
    <property type="match status" value="1"/>
</dbReference>
<keyword evidence="7" id="KW-1185">Reference proteome</keyword>
<evidence type="ECO:0000313" key="6">
    <source>
        <dbReference type="EMBL" id="TKK80843.1"/>
    </source>
</evidence>
<sequence>MSRIRHTRHLPAVVTAAGLVLALAACGGSNSANTADGAAAPSATAAQLDPNADLTKQSLTFTIWDGYSPEDLKERVKEKLGFNIEKAIHDTNETAMAKIMASRGVGFDVAFVSGQYAQALNEAGLLEPLHKELIPNLANLYPEASNLSYDKGNNFSVPYTWGTTGICYRTDLVKPAPTSWNDLLQPKPEYEKKITLMTTERWLALPALKAMNASINTTDDAVIAKAKEMLEAAKPKLLAFDDTEFGAKVAKGEAVMAEAWDGWCPTGEPNVAFTVPKEGSDLWVDTMVILKASKNKEAAHAFINFILDPEQHGWAATNILYKVPNKAAMEKIPASVLASNEPLKYTPADLLQGESIIDLGEDSVKYTTLSTEVTAAQ</sequence>